<dbReference type="PANTHER" id="PTHR10554">
    <property type="entry name" value="SYNTROPHIN"/>
    <property type="match status" value="1"/>
</dbReference>
<protein>
    <recommendedName>
        <fullName evidence="4">PDZ domain-containing protein</fullName>
    </recommendedName>
</protein>
<dbReference type="GO" id="GO:0005198">
    <property type="term" value="F:structural molecule activity"/>
    <property type="evidence" value="ECO:0007669"/>
    <property type="project" value="InterPro"/>
</dbReference>
<evidence type="ECO:0000313" key="5">
    <source>
        <dbReference type="EMBL" id="CAH1974476.1"/>
    </source>
</evidence>
<dbReference type="SMART" id="SM00228">
    <property type="entry name" value="PDZ"/>
    <property type="match status" value="1"/>
</dbReference>
<dbReference type="InterPro" id="IPR001478">
    <property type="entry name" value="PDZ"/>
</dbReference>
<reference evidence="5" key="1">
    <citation type="submission" date="2022-03" db="EMBL/GenBank/DDBJ databases">
        <authorList>
            <person name="Sayadi A."/>
        </authorList>
    </citation>
    <scope>NUCLEOTIDE SEQUENCE</scope>
</reference>
<keyword evidence="3" id="KW-0963">Cytoplasm</keyword>
<organism evidence="5 6">
    <name type="scientific">Acanthoscelides obtectus</name>
    <name type="common">Bean weevil</name>
    <name type="synonym">Bruchus obtectus</name>
    <dbReference type="NCBI Taxonomy" id="200917"/>
    <lineage>
        <taxon>Eukaryota</taxon>
        <taxon>Metazoa</taxon>
        <taxon>Ecdysozoa</taxon>
        <taxon>Arthropoda</taxon>
        <taxon>Hexapoda</taxon>
        <taxon>Insecta</taxon>
        <taxon>Pterygota</taxon>
        <taxon>Neoptera</taxon>
        <taxon>Endopterygota</taxon>
        <taxon>Coleoptera</taxon>
        <taxon>Polyphaga</taxon>
        <taxon>Cucujiformia</taxon>
        <taxon>Chrysomeloidea</taxon>
        <taxon>Chrysomelidae</taxon>
        <taxon>Bruchinae</taxon>
        <taxon>Bruchini</taxon>
        <taxon>Acanthoscelides</taxon>
    </lineage>
</organism>
<comment type="subcellular location">
    <subcellularLocation>
        <location evidence="1">Cytoplasm</location>
        <location evidence="1">Cytoskeleton</location>
    </subcellularLocation>
</comment>
<feature type="domain" description="PDZ" evidence="4">
    <location>
        <begin position="71"/>
        <end position="154"/>
    </location>
</feature>
<dbReference type="EMBL" id="CAKOFQ010006825">
    <property type="protein sequence ID" value="CAH1974476.1"/>
    <property type="molecule type" value="Genomic_DNA"/>
</dbReference>
<dbReference type="SUPFAM" id="SSF50156">
    <property type="entry name" value="PDZ domain-like"/>
    <property type="match status" value="1"/>
</dbReference>
<dbReference type="PROSITE" id="PS50106">
    <property type="entry name" value="PDZ"/>
    <property type="match status" value="1"/>
</dbReference>
<dbReference type="Proteomes" id="UP001152888">
    <property type="component" value="Unassembled WGS sequence"/>
</dbReference>
<dbReference type="Pfam" id="PF00595">
    <property type="entry name" value="PDZ"/>
    <property type="match status" value="1"/>
</dbReference>
<dbReference type="GO" id="GO:0016010">
    <property type="term" value="C:dystrophin-associated glycoprotein complex"/>
    <property type="evidence" value="ECO:0007669"/>
    <property type="project" value="TreeGrafter"/>
</dbReference>
<gene>
    <name evidence="5" type="ORF">ACAOBT_LOCUS11121</name>
</gene>
<dbReference type="CDD" id="cd06801">
    <property type="entry name" value="PDZ_syntrophin-like"/>
    <property type="match status" value="1"/>
</dbReference>
<accession>A0A9P0P7R8</accession>
<dbReference type="GO" id="GO:0005856">
    <property type="term" value="C:cytoskeleton"/>
    <property type="evidence" value="ECO:0007669"/>
    <property type="project" value="UniProtKB-SubCell"/>
</dbReference>
<dbReference type="Gene3D" id="2.30.42.10">
    <property type="match status" value="1"/>
</dbReference>
<dbReference type="InterPro" id="IPR015482">
    <property type="entry name" value="Syntrophin"/>
</dbReference>
<evidence type="ECO:0000256" key="3">
    <source>
        <dbReference type="ARBA" id="ARBA00023212"/>
    </source>
</evidence>
<dbReference type="FunFam" id="2.30.42.10:FF:000193">
    <property type="entry name" value="Syntrophin gamma 1"/>
    <property type="match status" value="1"/>
</dbReference>
<dbReference type="InterPro" id="IPR036034">
    <property type="entry name" value="PDZ_sf"/>
</dbReference>
<dbReference type="PANTHER" id="PTHR10554:SF1">
    <property type="entry name" value="FI16515P1"/>
    <property type="match status" value="1"/>
</dbReference>
<evidence type="ECO:0000256" key="2">
    <source>
        <dbReference type="ARBA" id="ARBA00010798"/>
    </source>
</evidence>
<comment type="similarity">
    <text evidence="2">Belongs to the syntrophin family.</text>
</comment>
<name>A0A9P0P7R8_ACAOB</name>
<sequence>MKINAVRMTTPIEEKVDQKLKVRTGMVSVSDGKSRPIPVQLHLSMEVLRLQKEEPLPPEAKPQNLNAKERMVQIRRQKIGGLGLSIKGGAEHKLPILISRIYKNQAAEQTGELFVGDAIIKVNGEYITACPHDDAVNILRNAGDLVVLTVKHYKAATPFLQKQGIYILCNHRFYIFYIYQYNMCPYFFGTSGPLISSSPY</sequence>
<evidence type="ECO:0000313" key="6">
    <source>
        <dbReference type="Proteomes" id="UP001152888"/>
    </source>
</evidence>
<dbReference type="OrthoDB" id="6723814at2759"/>
<dbReference type="AlphaFoldDB" id="A0A9P0P7R8"/>
<keyword evidence="6" id="KW-1185">Reference proteome</keyword>
<evidence type="ECO:0000256" key="1">
    <source>
        <dbReference type="ARBA" id="ARBA00004245"/>
    </source>
</evidence>
<proteinExistence type="inferred from homology"/>
<comment type="caution">
    <text evidence="5">The sequence shown here is derived from an EMBL/GenBank/DDBJ whole genome shotgun (WGS) entry which is preliminary data.</text>
</comment>
<evidence type="ECO:0000259" key="4">
    <source>
        <dbReference type="PROSITE" id="PS50106"/>
    </source>
</evidence>
<keyword evidence="3" id="KW-0206">Cytoskeleton</keyword>